<sequence length="412" mass="42195">MWRDANVLGVRRIWGRPGRRCAEVEARIVSAPPGAVVLGDGEPCRAVAYEPVTGLPEPGEWVRLEVSALARGLGTGGHAMVTARPSVLPADPAPDGHLVKARYMPDQVMVTGVDEQDTPAHALLSAPIEDLTLAGTPVVIADLHSALPAVLAGLRAPLEPDRDAAATPSRRRELRVVYVMTDGGALPLPYSRTVAALQEAGLLAGTVSVGQAWGGDLEAVSIHNGLLAARLVLGADVIVVAQGPGNLGTDTPWGFSGVACGDAVNAVAALDGHPVACLRVSEADGRARHRGISHHSLTAYGRVALAAADVVVPRLEGAFGRQVAEQAAALCAPRRQGATHRLVEVPVTGLFGALAAVEREAGVRLNTMGRGLSEDAAGFLTAAAAGRHAARLAQALPAARAGAATTPGAALR</sequence>
<gene>
    <name evidence="1" type="ORF">ACGLYG10_2379</name>
</gene>
<dbReference type="InterPro" id="IPR024479">
    <property type="entry name" value="DUF3866"/>
</dbReference>
<dbReference type="Pfam" id="PF12982">
    <property type="entry name" value="DUF3866"/>
    <property type="match status" value="1"/>
</dbReference>
<organism evidence="1 2">
    <name type="scientific">Actinomyces glycerinitolerans</name>
    <dbReference type="NCBI Taxonomy" id="1892869"/>
    <lineage>
        <taxon>Bacteria</taxon>
        <taxon>Bacillati</taxon>
        <taxon>Actinomycetota</taxon>
        <taxon>Actinomycetes</taxon>
        <taxon>Actinomycetales</taxon>
        <taxon>Actinomycetaceae</taxon>
        <taxon>Actinomyces</taxon>
    </lineage>
</organism>
<proteinExistence type="predicted"/>
<keyword evidence="2" id="KW-1185">Reference proteome</keyword>
<name>A0A1M4S1N0_9ACTO</name>
<dbReference type="STRING" id="1892869.ACGLYG10_2379"/>
<evidence type="ECO:0008006" key="3">
    <source>
        <dbReference type="Google" id="ProtNLM"/>
    </source>
</evidence>
<evidence type="ECO:0000313" key="2">
    <source>
        <dbReference type="Proteomes" id="UP000184291"/>
    </source>
</evidence>
<reference evidence="2" key="1">
    <citation type="submission" date="2016-09" db="EMBL/GenBank/DDBJ databases">
        <authorList>
            <person name="Strepis N."/>
        </authorList>
    </citation>
    <scope>NUCLEOTIDE SEQUENCE [LARGE SCALE GENOMIC DNA]</scope>
</reference>
<evidence type="ECO:0000313" key="1">
    <source>
        <dbReference type="EMBL" id="SHE26136.1"/>
    </source>
</evidence>
<dbReference type="Proteomes" id="UP000184291">
    <property type="component" value="Unassembled WGS sequence"/>
</dbReference>
<protein>
    <recommendedName>
        <fullName evidence="3">DUF3866 family protein</fullName>
    </recommendedName>
</protein>
<dbReference type="EMBL" id="FQTT01000013">
    <property type="protein sequence ID" value="SHE26136.1"/>
    <property type="molecule type" value="Genomic_DNA"/>
</dbReference>
<accession>A0A1M4S1N0</accession>
<dbReference type="AlphaFoldDB" id="A0A1M4S1N0"/>